<accession>A0AAV4C7C4</accession>
<organism evidence="2 3">
    <name type="scientific">Plakobranchus ocellatus</name>
    <dbReference type="NCBI Taxonomy" id="259542"/>
    <lineage>
        <taxon>Eukaryota</taxon>
        <taxon>Metazoa</taxon>
        <taxon>Spiralia</taxon>
        <taxon>Lophotrochozoa</taxon>
        <taxon>Mollusca</taxon>
        <taxon>Gastropoda</taxon>
        <taxon>Heterobranchia</taxon>
        <taxon>Euthyneura</taxon>
        <taxon>Panpulmonata</taxon>
        <taxon>Sacoglossa</taxon>
        <taxon>Placobranchoidea</taxon>
        <taxon>Plakobranchidae</taxon>
        <taxon>Plakobranchus</taxon>
    </lineage>
</organism>
<dbReference type="InterPro" id="IPR036397">
    <property type="entry name" value="RNaseH_sf"/>
</dbReference>
<evidence type="ECO:0000313" key="3">
    <source>
        <dbReference type="Proteomes" id="UP000735302"/>
    </source>
</evidence>
<dbReference type="GO" id="GO:0003676">
    <property type="term" value="F:nucleic acid binding"/>
    <property type="evidence" value="ECO:0007669"/>
    <property type="project" value="InterPro"/>
</dbReference>
<reference evidence="2 3" key="1">
    <citation type="journal article" date="2021" name="Elife">
        <title>Chloroplast acquisition without the gene transfer in kleptoplastic sea slugs, Plakobranchus ocellatus.</title>
        <authorList>
            <person name="Maeda T."/>
            <person name="Takahashi S."/>
            <person name="Yoshida T."/>
            <person name="Shimamura S."/>
            <person name="Takaki Y."/>
            <person name="Nagai Y."/>
            <person name="Toyoda A."/>
            <person name="Suzuki Y."/>
            <person name="Arimoto A."/>
            <person name="Ishii H."/>
            <person name="Satoh N."/>
            <person name="Nishiyama T."/>
            <person name="Hasebe M."/>
            <person name="Maruyama T."/>
            <person name="Minagawa J."/>
            <person name="Obokata J."/>
            <person name="Shigenobu S."/>
        </authorList>
    </citation>
    <scope>NUCLEOTIDE SEQUENCE [LARGE SCALE GENOMIC DNA]</scope>
</reference>
<feature type="region of interest" description="Disordered" evidence="1">
    <location>
        <begin position="127"/>
        <end position="149"/>
    </location>
</feature>
<dbReference type="Gene3D" id="3.30.420.10">
    <property type="entry name" value="Ribonuclease H-like superfamily/Ribonuclease H"/>
    <property type="match status" value="1"/>
</dbReference>
<protein>
    <submittedName>
        <fullName evidence="2">Histone-lysine N-methyltransferase SETMAR</fullName>
    </submittedName>
</protein>
<dbReference type="AlphaFoldDB" id="A0AAV4C7C4"/>
<gene>
    <name evidence="2" type="ORF">PoB_005512000</name>
</gene>
<sequence length="149" mass="16192">MFWDSSVMILLDFLPKGESVNADRYCETHDRLRHPVRRKRPGLLHSGVGGVGSTVACESALRSAGTILSHVRAPLPATWPDGGPESLRSPCCRLAIYKNSPCIAELSFNATMQPPSRQNVQRNGLNVTGGTFSPSSPQSRPCTLRFSSI</sequence>
<keyword evidence="3" id="KW-1185">Reference proteome</keyword>
<dbReference type="Pfam" id="PF01359">
    <property type="entry name" value="Transposase_1"/>
    <property type="match status" value="1"/>
</dbReference>
<proteinExistence type="predicted"/>
<evidence type="ECO:0000256" key="1">
    <source>
        <dbReference type="SAM" id="MobiDB-lite"/>
    </source>
</evidence>
<dbReference type="Proteomes" id="UP000735302">
    <property type="component" value="Unassembled WGS sequence"/>
</dbReference>
<dbReference type="InterPro" id="IPR001888">
    <property type="entry name" value="Transposase_1"/>
</dbReference>
<evidence type="ECO:0000313" key="2">
    <source>
        <dbReference type="EMBL" id="GFO28615.1"/>
    </source>
</evidence>
<name>A0AAV4C7C4_9GAST</name>
<comment type="caution">
    <text evidence="2">The sequence shown here is derived from an EMBL/GenBank/DDBJ whole genome shotgun (WGS) entry which is preliminary data.</text>
</comment>
<dbReference type="EMBL" id="BLXT01006069">
    <property type="protein sequence ID" value="GFO28615.1"/>
    <property type="molecule type" value="Genomic_DNA"/>
</dbReference>